<name>A0A381XM83_9ZZZZ</name>
<accession>A0A381XM83</accession>
<gene>
    <name evidence="1" type="ORF">METZ01_LOCUS118673</name>
</gene>
<sequence>MYLIGLRELGHDVVYLEDTGECVYDADRNTISTDPTYGTNYIHSALKPFEFGDRWCFINYDGTYRGMTQSALRDFCADADLYVNLSGGSWFWRDEYRRIPSKIFIDSDPVFTQLAIAKGDAWYVEFFRGFDQLFTFGANIGADSSDVPTGEFTWHHTWQPVVTRLWHTNNPPADNRVTTVMTWKTESFTDVDGNKDREFVKFLDLPSRTSSHFQLAVNGPHELLRERGWNPVDAMRVSRSPWDYRRFIQQSRGEFGIAKHAYVSRRSGWFSDRTECYLAAGRPAVVQDTGWSDHLPSTTGLLPFSNTEEAVEALARLDRDYAAHARVAGEIAEEHFVAARVLNPLLERACA</sequence>
<evidence type="ECO:0008006" key="2">
    <source>
        <dbReference type="Google" id="ProtNLM"/>
    </source>
</evidence>
<protein>
    <recommendedName>
        <fullName evidence="2">Glycosyltransferase family 1 protein</fullName>
    </recommendedName>
</protein>
<dbReference type="AlphaFoldDB" id="A0A381XM83"/>
<proteinExistence type="predicted"/>
<reference evidence="1" key="1">
    <citation type="submission" date="2018-05" db="EMBL/GenBank/DDBJ databases">
        <authorList>
            <person name="Lanie J.A."/>
            <person name="Ng W.-L."/>
            <person name="Kazmierczak K.M."/>
            <person name="Andrzejewski T.M."/>
            <person name="Davidsen T.M."/>
            <person name="Wayne K.J."/>
            <person name="Tettelin H."/>
            <person name="Glass J.I."/>
            <person name="Rusch D."/>
            <person name="Podicherti R."/>
            <person name="Tsui H.-C.T."/>
            <person name="Winkler M.E."/>
        </authorList>
    </citation>
    <scope>NUCLEOTIDE SEQUENCE</scope>
</reference>
<evidence type="ECO:0000313" key="1">
    <source>
        <dbReference type="EMBL" id="SVA65819.1"/>
    </source>
</evidence>
<dbReference type="EMBL" id="UINC01015668">
    <property type="protein sequence ID" value="SVA65819.1"/>
    <property type="molecule type" value="Genomic_DNA"/>
</dbReference>
<organism evidence="1">
    <name type="scientific">marine metagenome</name>
    <dbReference type="NCBI Taxonomy" id="408172"/>
    <lineage>
        <taxon>unclassified sequences</taxon>
        <taxon>metagenomes</taxon>
        <taxon>ecological metagenomes</taxon>
    </lineage>
</organism>